<evidence type="ECO:0000256" key="3">
    <source>
        <dbReference type="ARBA" id="ARBA00022475"/>
    </source>
</evidence>
<dbReference type="STRING" id="768670.Calni_1640"/>
<feature type="binding site" evidence="7">
    <location>
        <position position="193"/>
    </location>
    <ligand>
        <name>Zn(2+)</name>
        <dbReference type="ChEBI" id="CHEBI:29105"/>
    </ligand>
</feature>
<protein>
    <submittedName>
        <fullName evidence="9">Channel protein, hemolysin III family</fullName>
    </submittedName>
</protein>
<feature type="transmembrane region" description="Helical" evidence="8">
    <location>
        <begin position="77"/>
        <end position="96"/>
    </location>
</feature>
<evidence type="ECO:0000256" key="4">
    <source>
        <dbReference type="ARBA" id="ARBA00022692"/>
    </source>
</evidence>
<organism evidence="9 10">
    <name type="scientific">Calditerrivibrio nitroreducens (strain DSM 19672 / NBRC 101217 / Yu37-1)</name>
    <dbReference type="NCBI Taxonomy" id="768670"/>
    <lineage>
        <taxon>Bacteria</taxon>
        <taxon>Pseudomonadati</taxon>
        <taxon>Deferribacterota</taxon>
        <taxon>Deferribacteres</taxon>
        <taxon>Deferribacterales</taxon>
        <taxon>Calditerrivibrionaceae</taxon>
    </lineage>
</organism>
<accession>E4TFH4</accession>
<feature type="transmembrane region" description="Helical" evidence="8">
    <location>
        <begin position="39"/>
        <end position="56"/>
    </location>
</feature>
<dbReference type="KEGG" id="cni:Calni_1640"/>
<comment type="similarity">
    <text evidence="2">Belongs to the UPF0073 (Hly-III) family.</text>
</comment>
<evidence type="ECO:0000256" key="8">
    <source>
        <dbReference type="SAM" id="Phobius"/>
    </source>
</evidence>
<feature type="transmembrane region" description="Helical" evidence="8">
    <location>
        <begin position="155"/>
        <end position="176"/>
    </location>
</feature>
<feature type="transmembrane region" description="Helical" evidence="8">
    <location>
        <begin position="129"/>
        <end position="149"/>
    </location>
</feature>
<dbReference type="GO" id="GO:0005886">
    <property type="term" value="C:plasma membrane"/>
    <property type="evidence" value="ECO:0007669"/>
    <property type="project" value="UniProtKB-SubCell"/>
</dbReference>
<evidence type="ECO:0000256" key="1">
    <source>
        <dbReference type="ARBA" id="ARBA00004651"/>
    </source>
</evidence>
<feature type="binding site" evidence="7">
    <location>
        <position position="60"/>
    </location>
    <ligand>
        <name>Zn(2+)</name>
        <dbReference type="ChEBI" id="CHEBI:29105"/>
    </ligand>
</feature>
<dbReference type="PANTHER" id="PTHR20855">
    <property type="entry name" value="ADIPOR/PROGESTIN RECEPTOR-RELATED"/>
    <property type="match status" value="1"/>
</dbReference>
<dbReference type="GO" id="GO:0046872">
    <property type="term" value="F:metal ion binding"/>
    <property type="evidence" value="ECO:0007669"/>
    <property type="project" value="UniProtKB-KW"/>
</dbReference>
<dbReference type="InterPro" id="IPR004254">
    <property type="entry name" value="AdipoR/HlyIII-related"/>
</dbReference>
<dbReference type="AlphaFoldDB" id="E4TFH4"/>
<keyword evidence="10" id="KW-1185">Reference proteome</keyword>
<dbReference type="eggNOG" id="COG1272">
    <property type="taxonomic scope" value="Bacteria"/>
</dbReference>
<dbReference type="HOGENOM" id="CLU_051078_2_1_0"/>
<sequence precursor="true">MKNREIISALTHLIFGFVAIFLTFISIKKGVQLKSAKHIVSYAIFGITMISLYFASGSYHLAKKGSHKKIILKKLDHIMIFFLIAGTYTPFCLITLQGYLGWFILSAVWIIALFGVFFKIYFIHAPRYLYTGIYLIMGWIIIFAIYPLYKNLHIYGTYLLLSGGLFYTIGAIIYAIKKPDPIPDLFGFHEIWHIFVILGTFCHFLSIYLYT</sequence>
<dbReference type="RefSeq" id="WP_013451758.1">
    <property type="nucleotide sequence ID" value="NC_014758.1"/>
</dbReference>
<feature type="transmembrane region" description="Helical" evidence="8">
    <location>
        <begin position="102"/>
        <end position="122"/>
    </location>
</feature>
<dbReference type="NCBIfam" id="TIGR01065">
    <property type="entry name" value="hlyIII"/>
    <property type="match status" value="1"/>
</dbReference>
<keyword evidence="7" id="KW-0479">Metal-binding</keyword>
<gene>
    <name evidence="9" type="ordered locus">Calni_1640</name>
</gene>
<evidence type="ECO:0000313" key="9">
    <source>
        <dbReference type="EMBL" id="ADR19547.1"/>
    </source>
</evidence>
<dbReference type="GO" id="GO:0140911">
    <property type="term" value="F:pore-forming activity"/>
    <property type="evidence" value="ECO:0007669"/>
    <property type="project" value="InterPro"/>
</dbReference>
<dbReference type="InterPro" id="IPR005744">
    <property type="entry name" value="Hy-lIII"/>
</dbReference>
<keyword evidence="3" id="KW-1003">Cell membrane</keyword>
<dbReference type="Proteomes" id="UP000007039">
    <property type="component" value="Chromosome"/>
</dbReference>
<feature type="transmembrane region" description="Helical" evidence="8">
    <location>
        <begin position="188"/>
        <end position="210"/>
    </location>
</feature>
<evidence type="ECO:0000256" key="7">
    <source>
        <dbReference type="PIRSR" id="PIRSR604254-1"/>
    </source>
</evidence>
<keyword evidence="4 8" id="KW-0812">Transmembrane</keyword>
<evidence type="ECO:0000256" key="2">
    <source>
        <dbReference type="ARBA" id="ARBA00008488"/>
    </source>
</evidence>
<keyword evidence="5 8" id="KW-1133">Transmembrane helix</keyword>
<keyword evidence="7" id="KW-0862">Zinc</keyword>
<reference evidence="9 10" key="2">
    <citation type="journal article" date="2011" name="Stand. Genomic Sci.">
        <title>Complete genome sequence of Calditerrivibrio nitroreducens type strain (Yu37-1).</title>
        <authorList>
            <person name="Pitluck S."/>
            <person name="Sikorski J."/>
            <person name="Zeytun A."/>
            <person name="Lapidus A."/>
            <person name="Nolan M."/>
            <person name="Lucas S."/>
            <person name="Hammon N."/>
            <person name="Deshpande S."/>
            <person name="Cheng J.F."/>
            <person name="Tapia R."/>
            <person name="Han C."/>
            <person name="Goodwin L."/>
            <person name="Liolios K."/>
            <person name="Pagani I."/>
            <person name="Ivanova N."/>
            <person name="Mavromatis K."/>
            <person name="Pati A."/>
            <person name="Chen A."/>
            <person name="Palaniappan K."/>
            <person name="Hauser L."/>
            <person name="Chang Y.J."/>
            <person name="Jeffries C.D."/>
            <person name="Detter J.C."/>
            <person name="Brambilla E."/>
            <person name="Djao O.D."/>
            <person name="Rohde M."/>
            <person name="Spring S."/>
            <person name="Goker M."/>
            <person name="Woyke T."/>
            <person name="Bristow J."/>
            <person name="Eisen J.A."/>
            <person name="Markowitz V."/>
            <person name="Hugenholtz P."/>
            <person name="Kyrpides N.C."/>
            <person name="Klenk H.P."/>
            <person name="Land M."/>
        </authorList>
    </citation>
    <scope>NUCLEOTIDE SEQUENCE [LARGE SCALE GENOMIC DNA]</scope>
    <source>
        <strain evidence="10">DSM 19672 / NBRC 101217 / Yu37-1</strain>
    </source>
</reference>
<feature type="transmembrane region" description="Helical" evidence="8">
    <location>
        <begin position="7"/>
        <end position="27"/>
    </location>
</feature>
<evidence type="ECO:0000256" key="5">
    <source>
        <dbReference type="ARBA" id="ARBA00022989"/>
    </source>
</evidence>
<dbReference type="EMBL" id="CP002347">
    <property type="protein sequence ID" value="ADR19547.1"/>
    <property type="molecule type" value="Genomic_DNA"/>
</dbReference>
<comment type="subcellular location">
    <subcellularLocation>
        <location evidence="1">Cell membrane</location>
        <topology evidence="1">Multi-pass membrane protein</topology>
    </subcellularLocation>
</comment>
<name>E4TFH4_CALNY</name>
<dbReference type="Pfam" id="PF03006">
    <property type="entry name" value="HlyIII"/>
    <property type="match status" value="1"/>
</dbReference>
<feature type="binding site" evidence="7">
    <location>
        <position position="189"/>
    </location>
    <ligand>
        <name>Zn(2+)</name>
        <dbReference type="ChEBI" id="CHEBI:29105"/>
    </ligand>
</feature>
<keyword evidence="6 8" id="KW-0472">Membrane</keyword>
<dbReference type="PANTHER" id="PTHR20855:SF3">
    <property type="entry name" value="LD03007P"/>
    <property type="match status" value="1"/>
</dbReference>
<evidence type="ECO:0000313" key="10">
    <source>
        <dbReference type="Proteomes" id="UP000007039"/>
    </source>
</evidence>
<evidence type="ECO:0000256" key="6">
    <source>
        <dbReference type="ARBA" id="ARBA00023136"/>
    </source>
</evidence>
<reference key="1">
    <citation type="submission" date="2010-11" db="EMBL/GenBank/DDBJ databases">
        <title>The complete genome of chromosome of Calditerrivibrio nitroreducens DSM 19672.</title>
        <authorList>
            <consortium name="US DOE Joint Genome Institute (JGI-PGF)"/>
            <person name="Lucas S."/>
            <person name="Copeland A."/>
            <person name="Lapidus A."/>
            <person name="Bruce D."/>
            <person name="Goodwin L."/>
            <person name="Pitluck S."/>
            <person name="Kyrpides N."/>
            <person name="Mavromatis K."/>
            <person name="Ivanova N."/>
            <person name="Mikhailova N."/>
            <person name="Zeytun A."/>
            <person name="Brettin T."/>
            <person name="Detter J.C."/>
            <person name="Tapia R."/>
            <person name="Han C."/>
            <person name="Land M."/>
            <person name="Hauser L."/>
            <person name="Markowitz V."/>
            <person name="Cheng J.-F."/>
            <person name="Hugenholtz P."/>
            <person name="Woyke T."/>
            <person name="Wu D."/>
            <person name="Spring S."/>
            <person name="Schroeder M."/>
            <person name="Brambilla E."/>
            <person name="Klenk H.-P."/>
            <person name="Eisen J.A."/>
        </authorList>
    </citation>
    <scope>NUCLEOTIDE SEQUENCE [LARGE SCALE GENOMIC DNA]</scope>
    <source>
        <strain>DSM 19672</strain>
    </source>
</reference>
<proteinExistence type="inferred from homology"/>